<feature type="transmembrane region" description="Helical" evidence="1">
    <location>
        <begin position="7"/>
        <end position="28"/>
    </location>
</feature>
<organism evidence="2 3">
    <name type="scientific">Paludibacter jiangxiensis</name>
    <dbReference type="NCBI Taxonomy" id="681398"/>
    <lineage>
        <taxon>Bacteria</taxon>
        <taxon>Pseudomonadati</taxon>
        <taxon>Bacteroidota</taxon>
        <taxon>Bacteroidia</taxon>
        <taxon>Bacteroidales</taxon>
        <taxon>Paludibacteraceae</taxon>
        <taxon>Paludibacter</taxon>
    </lineage>
</organism>
<dbReference type="OrthoDB" id="1067842at2"/>
<dbReference type="InterPro" id="IPR045692">
    <property type="entry name" value="DUF6057"/>
</dbReference>
<dbReference type="RefSeq" id="WP_068706029.1">
    <property type="nucleotide sequence ID" value="NZ_BDCR01000004.1"/>
</dbReference>
<dbReference type="AlphaFoldDB" id="A0A161M6B5"/>
<evidence type="ECO:0000256" key="1">
    <source>
        <dbReference type="SAM" id="Phobius"/>
    </source>
</evidence>
<evidence type="ECO:0000313" key="2">
    <source>
        <dbReference type="EMBL" id="GAT64173.1"/>
    </source>
</evidence>
<evidence type="ECO:0000313" key="3">
    <source>
        <dbReference type="Proteomes" id="UP000076586"/>
    </source>
</evidence>
<keyword evidence="1" id="KW-0812">Transmembrane</keyword>
<feature type="transmembrane region" description="Helical" evidence="1">
    <location>
        <begin position="231"/>
        <end position="253"/>
    </location>
</feature>
<reference evidence="3" key="1">
    <citation type="submission" date="2016-04" db="EMBL/GenBank/DDBJ databases">
        <title>Draft genome sequence of Paludibacter jiangxiensis strain NM7.</title>
        <authorList>
            <person name="Qiu Y."/>
            <person name="Matsuura N."/>
            <person name="Ohashi A."/>
            <person name="Tourlousse M.D."/>
            <person name="Sekiguchi Y."/>
        </authorList>
    </citation>
    <scope>NUCLEOTIDE SEQUENCE [LARGE SCALE GENOMIC DNA]</scope>
    <source>
        <strain evidence="3">NM7</strain>
    </source>
</reference>
<proteinExistence type="predicted"/>
<dbReference type="STRING" id="681398.PJIAN_4722"/>
<feature type="transmembrane region" description="Helical" evidence="1">
    <location>
        <begin position="103"/>
        <end position="119"/>
    </location>
</feature>
<keyword evidence="1" id="KW-0472">Membrane</keyword>
<accession>A0A161M6B5</accession>
<sequence>MNKVLKYSGGILSFSFGIAVWLFFALAYSNHLHYQEQFQMFLFTSDYWADLMSRPGGLADYLGTFFTQFYYHSWLGAFIIALFLVLLQQQVCFISSRLKDNPLLYPLTFIPSIIFWVLFCDENYLLASLIAVMLTLLAVQLYLYLRNPLVRIVFAAMMLLALYWLVGGVFWIFVLLVICVELFFFRQLTKFQWVVLTALFVVCVAVPPLLTKQFLQYPLSRLWWGISYNRYSTVSPVPLLLAWISIPLVSLMFLLPVKPMGSKPAILWLCVEVIALIVVSDWFVRHSVDGAKEEIMAYDYNVRMQNWDQVIAMGDRKTPDSPLSVACLNLALCKEGKMNDSMFHYFQNGPEGLLPSFKRDFTVPIIVSEIYYHLGFLNTSMQYDFEAMEAIPDYKKSSRAIKRMAEVNLLNGEYKVAEKYLHMLQHTLFYRSWANEAMQCIGNETKMDANPEWAQLRQYRMKEDVLFSEEQKDQMLGLLFMNCKTNRMAYEYLIAYTLLNKDLNHFVQYFPIGKTLNYKEIPVHYQEALLAFWAGSGRKMADFPWPVSQTVGERFNNYARLSSSGGYAEEQIKNLYSQTYWYYLQFRK</sequence>
<feature type="transmembrane region" description="Helical" evidence="1">
    <location>
        <begin position="69"/>
        <end position="87"/>
    </location>
</feature>
<feature type="transmembrane region" description="Helical" evidence="1">
    <location>
        <begin position="125"/>
        <end position="145"/>
    </location>
</feature>
<name>A0A161M6B5_9BACT</name>
<dbReference type="EMBL" id="BDCR01000004">
    <property type="protein sequence ID" value="GAT64173.1"/>
    <property type="molecule type" value="Genomic_DNA"/>
</dbReference>
<feature type="transmembrane region" description="Helical" evidence="1">
    <location>
        <begin position="191"/>
        <end position="210"/>
    </location>
</feature>
<feature type="transmembrane region" description="Helical" evidence="1">
    <location>
        <begin position="265"/>
        <end position="284"/>
    </location>
</feature>
<feature type="transmembrane region" description="Helical" evidence="1">
    <location>
        <begin position="152"/>
        <end position="185"/>
    </location>
</feature>
<comment type="caution">
    <text evidence="2">The sequence shown here is derived from an EMBL/GenBank/DDBJ whole genome shotgun (WGS) entry which is preliminary data.</text>
</comment>
<dbReference type="Pfam" id="PF19529">
    <property type="entry name" value="DUF6057"/>
    <property type="match status" value="1"/>
</dbReference>
<keyword evidence="3" id="KW-1185">Reference proteome</keyword>
<evidence type="ECO:0008006" key="4">
    <source>
        <dbReference type="Google" id="ProtNLM"/>
    </source>
</evidence>
<gene>
    <name evidence="2" type="ORF">PJIAN_4722</name>
</gene>
<protein>
    <recommendedName>
        <fullName evidence="4">Transmembrane protein</fullName>
    </recommendedName>
</protein>
<reference evidence="3" key="2">
    <citation type="journal article" date="2017" name="Genome Announc.">
        <title>Draft genome sequence of Paludibacter jiangxiensis NM7(T), a propionate-producing fermentative bacterium.</title>
        <authorList>
            <person name="Qiu Y.-L."/>
            <person name="Tourlousse D.M."/>
            <person name="Matsuura N."/>
            <person name="Ohashi A."/>
            <person name="Sekiguchi Y."/>
        </authorList>
    </citation>
    <scope>NUCLEOTIDE SEQUENCE [LARGE SCALE GENOMIC DNA]</scope>
    <source>
        <strain evidence="3">NM7</strain>
    </source>
</reference>
<dbReference type="Proteomes" id="UP000076586">
    <property type="component" value="Unassembled WGS sequence"/>
</dbReference>
<keyword evidence="1" id="KW-1133">Transmembrane helix</keyword>